<dbReference type="Proteomes" id="UP000756132">
    <property type="component" value="Chromosome 2"/>
</dbReference>
<dbReference type="Pfam" id="PF12271">
    <property type="entry name" value="Chs7"/>
    <property type="match status" value="1"/>
</dbReference>
<evidence type="ECO:0000313" key="2">
    <source>
        <dbReference type="EMBL" id="UJO13879.1"/>
    </source>
</evidence>
<gene>
    <name evidence="2" type="ORF">CLAFUR5_03345</name>
</gene>
<dbReference type="PANTHER" id="PTHR35329">
    <property type="entry name" value="CHITIN SYNTHASE EXPORT CHAPERONE"/>
    <property type="match status" value="1"/>
</dbReference>
<feature type="transmembrane region" description="Helical" evidence="1">
    <location>
        <begin position="59"/>
        <end position="82"/>
    </location>
</feature>
<reference evidence="2" key="2">
    <citation type="journal article" date="2022" name="Microb. Genom.">
        <title>A chromosome-scale genome assembly of the tomato pathogen Cladosporium fulvum reveals a compartmentalized genome architecture and the presence of a dispensable chromosome.</title>
        <authorList>
            <person name="Zaccaron A.Z."/>
            <person name="Chen L.H."/>
            <person name="Samaras A."/>
            <person name="Stergiopoulos I."/>
        </authorList>
    </citation>
    <scope>NUCLEOTIDE SEQUENCE</scope>
    <source>
        <strain evidence="2">Race5_Kim</strain>
    </source>
</reference>
<keyword evidence="3" id="KW-1185">Reference proteome</keyword>
<dbReference type="PANTHER" id="PTHR35329:SF1">
    <property type="entry name" value="CHITIN SYNTHASE EXPORT CHAPERONE"/>
    <property type="match status" value="1"/>
</dbReference>
<feature type="transmembrane region" description="Helical" evidence="1">
    <location>
        <begin position="237"/>
        <end position="256"/>
    </location>
</feature>
<dbReference type="GO" id="GO:0006457">
    <property type="term" value="P:protein folding"/>
    <property type="evidence" value="ECO:0007669"/>
    <property type="project" value="TreeGrafter"/>
</dbReference>
<feature type="transmembrane region" description="Helical" evidence="1">
    <location>
        <begin position="98"/>
        <end position="117"/>
    </location>
</feature>
<keyword evidence="1" id="KW-0812">Transmembrane</keyword>
<feature type="transmembrane region" description="Helical" evidence="1">
    <location>
        <begin position="160"/>
        <end position="180"/>
    </location>
</feature>
<dbReference type="GO" id="GO:0005789">
    <property type="term" value="C:endoplasmic reticulum membrane"/>
    <property type="evidence" value="ECO:0007669"/>
    <property type="project" value="TreeGrafter"/>
</dbReference>
<reference evidence="2" key="1">
    <citation type="submission" date="2021-12" db="EMBL/GenBank/DDBJ databases">
        <authorList>
            <person name="Zaccaron A."/>
            <person name="Stergiopoulos I."/>
        </authorList>
    </citation>
    <scope>NUCLEOTIDE SEQUENCE</scope>
    <source>
        <strain evidence="2">Race5_Kim</strain>
    </source>
</reference>
<dbReference type="GeneID" id="71983223"/>
<dbReference type="GO" id="GO:0051082">
    <property type="term" value="F:unfolded protein binding"/>
    <property type="evidence" value="ECO:0007669"/>
    <property type="project" value="TreeGrafter"/>
</dbReference>
<evidence type="ECO:0000256" key="1">
    <source>
        <dbReference type="SAM" id="Phobius"/>
    </source>
</evidence>
<feature type="transmembrane region" description="Helical" evidence="1">
    <location>
        <begin position="200"/>
        <end position="225"/>
    </location>
</feature>
<dbReference type="RefSeq" id="XP_047758245.1">
    <property type="nucleotide sequence ID" value="XM_047902493.1"/>
</dbReference>
<sequence length="308" mass="33705">MSQYGKWHDFCRDSGSGHATIPVCNLFSESRARGTTQEFYRGCELTGISSGGEVKVANLVNAGVGSILIAFFAILISAFLLWKSDRKKAAVGRREMQIFLIGFIIIEICEIFTVGGFPLNGAVRRAFSAAHIAAVVATLWILMMNGAVGYQLIDDGTPLSLALIFGSAVVLFIGTGYIALDTGFSWTGYFDDTLAAPNQAYALYTLYQLVPIVFLFVYFVLQTVLVLRVLGEVRPMYFLVAATLLFVIGQIFQYVASVHICNGTNGKINGGLFETLFTLLAVIIIWVFWSSITEDDWPMPPSTGSTYT</sequence>
<feature type="transmembrane region" description="Helical" evidence="1">
    <location>
        <begin position="268"/>
        <end position="289"/>
    </location>
</feature>
<dbReference type="AlphaFoldDB" id="A0A9Q8LAK9"/>
<dbReference type="EMBL" id="CP090164">
    <property type="protein sequence ID" value="UJO13879.1"/>
    <property type="molecule type" value="Genomic_DNA"/>
</dbReference>
<name>A0A9Q8LAK9_PASFU</name>
<dbReference type="OrthoDB" id="5582162at2759"/>
<accession>A0A9Q8LAK9</accession>
<dbReference type="KEGG" id="ffu:CLAFUR5_03345"/>
<proteinExistence type="predicted"/>
<dbReference type="InterPro" id="IPR022057">
    <property type="entry name" value="Chs7"/>
</dbReference>
<keyword evidence="1" id="KW-1133">Transmembrane helix</keyword>
<protein>
    <submittedName>
        <fullName evidence="2">Chitin synthase export chaperone</fullName>
    </submittedName>
</protein>
<evidence type="ECO:0000313" key="3">
    <source>
        <dbReference type="Proteomes" id="UP000756132"/>
    </source>
</evidence>
<keyword evidence="1" id="KW-0472">Membrane</keyword>
<feature type="transmembrane region" description="Helical" evidence="1">
    <location>
        <begin position="129"/>
        <end position="148"/>
    </location>
</feature>
<organism evidence="2 3">
    <name type="scientific">Passalora fulva</name>
    <name type="common">Tomato leaf mold</name>
    <name type="synonym">Cladosporium fulvum</name>
    <dbReference type="NCBI Taxonomy" id="5499"/>
    <lineage>
        <taxon>Eukaryota</taxon>
        <taxon>Fungi</taxon>
        <taxon>Dikarya</taxon>
        <taxon>Ascomycota</taxon>
        <taxon>Pezizomycotina</taxon>
        <taxon>Dothideomycetes</taxon>
        <taxon>Dothideomycetidae</taxon>
        <taxon>Mycosphaerellales</taxon>
        <taxon>Mycosphaerellaceae</taxon>
        <taxon>Fulvia</taxon>
    </lineage>
</organism>